<evidence type="ECO:0000313" key="7">
    <source>
        <dbReference type="Proteomes" id="UP000306585"/>
    </source>
</evidence>
<feature type="domain" description="THUMP" evidence="4">
    <location>
        <begin position="71"/>
        <end position="151"/>
    </location>
</feature>
<protein>
    <submittedName>
        <fullName evidence="6">RNA methyltransferase</fullName>
    </submittedName>
</protein>
<dbReference type="GO" id="GO:0003723">
    <property type="term" value="F:RNA binding"/>
    <property type="evidence" value="ECO:0007669"/>
    <property type="project" value="InterPro"/>
</dbReference>
<dbReference type="OrthoDB" id="5288439at2"/>
<dbReference type="Proteomes" id="UP000306585">
    <property type="component" value="Unassembled WGS sequence"/>
</dbReference>
<dbReference type="CDD" id="cd11715">
    <property type="entry name" value="THUMP_AdoMetMT"/>
    <property type="match status" value="1"/>
</dbReference>
<evidence type="ECO:0000313" key="6">
    <source>
        <dbReference type="EMBL" id="TLS65933.1"/>
    </source>
</evidence>
<sequence length="373" mass="41010">MSDAPRYFAITIPGLEAVAAAELAALSAHDLATVEGGIEFTGSPDTMMRVNLRARSITRVLLRLASFKALSFPELYNKSRRIDWSRYLADGVKLSLRASCQGSRLLHSGRVEKAVFDAICDSHIGVSAEGDAEGQQILIRMDHDQCTISLDCSGDRLDRRGYRLHSGMAPLRETIAAALLQWMQWQPDEWLLTPMCGSGTFAIEAALMATKRAPGLTHDFAFLHWPSLKQKGWQRVKEKAEAMAVTPLLQIHASDLDAKMLAQAELNAADAGVSNLIEFSELDMAMLLPPAGATGGLLLVNPPYGGRIEADTQALYGMLGKVFKRHFSGWRMAVIVPDQACERALAMTAKRRLKIKHGGQWVHVLHLECPARR</sequence>
<dbReference type="GO" id="GO:0070043">
    <property type="term" value="F:rRNA (guanine-N7-)-methyltransferase activity"/>
    <property type="evidence" value="ECO:0007669"/>
    <property type="project" value="TreeGrafter"/>
</dbReference>
<dbReference type="InterPro" id="IPR029063">
    <property type="entry name" value="SAM-dependent_MTases_sf"/>
</dbReference>
<accession>A0A5R9GNA8</accession>
<dbReference type="Gene3D" id="3.40.50.150">
    <property type="entry name" value="Vaccinia Virus protein VP39"/>
    <property type="match status" value="1"/>
</dbReference>
<dbReference type="EMBL" id="VBRY01000012">
    <property type="protein sequence ID" value="TLS65933.1"/>
    <property type="molecule type" value="Genomic_DNA"/>
</dbReference>
<dbReference type="InterPro" id="IPR054170">
    <property type="entry name" value="RlmL_1st"/>
</dbReference>
<evidence type="ECO:0000259" key="4">
    <source>
        <dbReference type="Pfam" id="PF02926"/>
    </source>
</evidence>
<evidence type="ECO:0000256" key="1">
    <source>
        <dbReference type="ARBA" id="ARBA00022603"/>
    </source>
</evidence>
<organism evidence="6 7">
    <name type="scientific">Mariprofundus erugo</name>
    <dbReference type="NCBI Taxonomy" id="2528639"/>
    <lineage>
        <taxon>Bacteria</taxon>
        <taxon>Pseudomonadati</taxon>
        <taxon>Pseudomonadota</taxon>
        <taxon>Candidatius Mariprofundia</taxon>
        <taxon>Mariprofundales</taxon>
        <taxon>Mariprofundaceae</taxon>
        <taxon>Mariprofundus</taxon>
    </lineage>
</organism>
<reference evidence="6 7" key="1">
    <citation type="journal article" date="2019" name="Appl. Environ. Microbiol.">
        <title>Environmental Evidence and Genomic Insight of Iron-oxidizing Bacteria Preference Towards More Corrosion Resistant Stainless Steel at Higher Salinities.</title>
        <authorList>
            <person name="Garrison C.E."/>
            <person name="Price K.A."/>
            <person name="Field E.K."/>
        </authorList>
    </citation>
    <scope>NUCLEOTIDE SEQUENCE [LARGE SCALE GENOMIC DNA]</scope>
    <source>
        <strain evidence="6 7">P3</strain>
    </source>
</reference>
<dbReference type="InterPro" id="IPR004114">
    <property type="entry name" value="THUMP_dom"/>
</dbReference>
<keyword evidence="2 6" id="KW-0808">Transferase</keyword>
<dbReference type="SUPFAM" id="SSF53335">
    <property type="entry name" value="S-adenosyl-L-methionine-dependent methyltransferases"/>
    <property type="match status" value="1"/>
</dbReference>
<feature type="domain" description="RlmL ferredoxin-like" evidence="5">
    <location>
        <begin position="7"/>
        <end position="61"/>
    </location>
</feature>
<dbReference type="Gene3D" id="3.30.2130.30">
    <property type="match status" value="1"/>
</dbReference>
<dbReference type="Pfam" id="PF02926">
    <property type="entry name" value="THUMP"/>
    <property type="match status" value="1"/>
</dbReference>
<feature type="domain" description="Ribosomal RNA large subunit methyltransferase K/L-like methyltransferase" evidence="3">
    <location>
        <begin position="160"/>
        <end position="358"/>
    </location>
</feature>
<dbReference type="InterPro" id="IPR000241">
    <property type="entry name" value="RlmKL-like_Mtase"/>
</dbReference>
<dbReference type="PANTHER" id="PTHR47313">
    <property type="entry name" value="RIBOSOMAL RNA LARGE SUBUNIT METHYLTRANSFERASE K/L"/>
    <property type="match status" value="1"/>
</dbReference>
<gene>
    <name evidence="6" type="ORF">FEF65_11450</name>
</gene>
<evidence type="ECO:0000256" key="2">
    <source>
        <dbReference type="ARBA" id="ARBA00022679"/>
    </source>
</evidence>
<keyword evidence="7" id="KW-1185">Reference proteome</keyword>
<evidence type="ECO:0000259" key="3">
    <source>
        <dbReference type="Pfam" id="PF01170"/>
    </source>
</evidence>
<dbReference type="AlphaFoldDB" id="A0A5R9GNA8"/>
<keyword evidence="1 6" id="KW-0489">Methyltransferase</keyword>
<dbReference type="GO" id="GO:0008990">
    <property type="term" value="F:rRNA (guanine-N2-)-methyltransferase activity"/>
    <property type="evidence" value="ECO:0007669"/>
    <property type="project" value="TreeGrafter"/>
</dbReference>
<evidence type="ECO:0000259" key="5">
    <source>
        <dbReference type="Pfam" id="PF22020"/>
    </source>
</evidence>
<proteinExistence type="predicted"/>
<dbReference type="Pfam" id="PF22020">
    <property type="entry name" value="RlmL_1st"/>
    <property type="match status" value="1"/>
</dbReference>
<dbReference type="RefSeq" id="WP_138239962.1">
    <property type="nucleotide sequence ID" value="NZ_VBRY01000012.1"/>
</dbReference>
<dbReference type="PANTHER" id="PTHR47313:SF1">
    <property type="entry name" value="RIBOSOMAL RNA LARGE SUBUNIT METHYLTRANSFERASE K_L"/>
    <property type="match status" value="1"/>
</dbReference>
<name>A0A5R9GNA8_9PROT</name>
<dbReference type="Pfam" id="PF01170">
    <property type="entry name" value="UPF0020"/>
    <property type="match status" value="1"/>
</dbReference>
<comment type="caution">
    <text evidence="6">The sequence shown here is derived from an EMBL/GenBank/DDBJ whole genome shotgun (WGS) entry which is preliminary data.</text>
</comment>